<name>A0A8K0G5J0_IGNLU</name>
<keyword evidence="2" id="KW-1185">Reference proteome</keyword>
<accession>A0A8K0G5J0</accession>
<comment type="caution">
    <text evidence="1">The sequence shown here is derived from an EMBL/GenBank/DDBJ whole genome shotgun (WGS) entry which is preliminary data.</text>
</comment>
<dbReference type="InterPro" id="IPR016024">
    <property type="entry name" value="ARM-type_fold"/>
</dbReference>
<protein>
    <submittedName>
        <fullName evidence="1">Uncharacterized protein</fullName>
    </submittedName>
</protein>
<dbReference type="PANTHER" id="PTHR15434:SF2">
    <property type="entry name" value="HEAT SHOCK FACTOR 2-BINDING PROTEIN"/>
    <property type="match status" value="1"/>
</dbReference>
<dbReference type="AlphaFoldDB" id="A0A8K0G5J0"/>
<dbReference type="SUPFAM" id="SSF48371">
    <property type="entry name" value="ARM repeat"/>
    <property type="match status" value="1"/>
</dbReference>
<evidence type="ECO:0000313" key="2">
    <source>
        <dbReference type="Proteomes" id="UP000801492"/>
    </source>
</evidence>
<gene>
    <name evidence="1" type="ORF">ILUMI_19764</name>
</gene>
<dbReference type="Proteomes" id="UP000801492">
    <property type="component" value="Unassembled WGS sequence"/>
</dbReference>
<evidence type="ECO:0000313" key="1">
    <source>
        <dbReference type="EMBL" id="KAF2886408.1"/>
    </source>
</evidence>
<organism evidence="1 2">
    <name type="scientific">Ignelater luminosus</name>
    <name type="common">Cucubano</name>
    <name type="synonym">Pyrophorus luminosus</name>
    <dbReference type="NCBI Taxonomy" id="2038154"/>
    <lineage>
        <taxon>Eukaryota</taxon>
        <taxon>Metazoa</taxon>
        <taxon>Ecdysozoa</taxon>
        <taxon>Arthropoda</taxon>
        <taxon>Hexapoda</taxon>
        <taxon>Insecta</taxon>
        <taxon>Pterygota</taxon>
        <taxon>Neoptera</taxon>
        <taxon>Endopterygota</taxon>
        <taxon>Coleoptera</taxon>
        <taxon>Polyphaga</taxon>
        <taxon>Elateriformia</taxon>
        <taxon>Elateroidea</taxon>
        <taxon>Elateridae</taxon>
        <taxon>Agrypninae</taxon>
        <taxon>Pyrophorini</taxon>
        <taxon>Ignelater</taxon>
    </lineage>
</organism>
<dbReference type="GO" id="GO:0005829">
    <property type="term" value="C:cytosol"/>
    <property type="evidence" value="ECO:0007669"/>
    <property type="project" value="TreeGrafter"/>
</dbReference>
<sequence length="353" mass="41400">MDDDERCSYEPVQVLAIVKEINDFIESLSKTKGCRYRSEYESVVRQGRHQLLNIIQTLKSQERYKPSICSKEDMERNIFMIEIEIELEETKISHLRNEWHQQQKTMARLQDILNRKCRLLTLHSNYCSSQGSALCTILAIVMENQELVESFLSQPETYLVKFIKIADGCLFSFIKTYSLDIPIEDTSDYRYILSLYTCIQHISNLQSGRKFLTSHEDCQIMLSEFVSILPNMKHTSIDALKLTLTRILHNITLEDAGIDLLRRCSELLPSLDAAIRKPYDPQMHKYLLEILDRITKRIMSKEFLDKLTETINMERLRELSDRNFKEVNRIPKNIFQNVREAAQSYILEKQAQG</sequence>
<dbReference type="PANTHER" id="PTHR15434">
    <property type="entry name" value="HEAT SHOCK FACTOR 2-BINDING PROTEIN"/>
    <property type="match status" value="1"/>
</dbReference>
<feature type="non-terminal residue" evidence="1">
    <location>
        <position position="1"/>
    </location>
</feature>
<dbReference type="EMBL" id="VTPC01087754">
    <property type="protein sequence ID" value="KAF2886408.1"/>
    <property type="molecule type" value="Genomic_DNA"/>
</dbReference>
<dbReference type="OrthoDB" id="10065854at2759"/>
<reference evidence="1" key="1">
    <citation type="submission" date="2019-08" db="EMBL/GenBank/DDBJ databases">
        <title>The genome of the North American firefly Photinus pyralis.</title>
        <authorList>
            <consortium name="Photinus pyralis genome working group"/>
            <person name="Fallon T.R."/>
            <person name="Sander Lower S.E."/>
            <person name="Weng J.-K."/>
        </authorList>
    </citation>
    <scope>NUCLEOTIDE SEQUENCE</scope>
    <source>
        <strain evidence="1">TRF0915ILg1</strain>
        <tissue evidence="1">Whole body</tissue>
    </source>
</reference>
<proteinExistence type="predicted"/>
<dbReference type="InterPro" id="IPR039584">
    <property type="entry name" value="HSF2BP"/>
</dbReference>